<dbReference type="AlphaFoldDB" id="F2CUJ2"/>
<proteinExistence type="evidence at transcript level"/>
<dbReference type="EMBL" id="AK355294">
    <property type="protein sequence ID" value="BAJ86513.1"/>
    <property type="molecule type" value="mRNA"/>
</dbReference>
<reference evidence="1" key="1">
    <citation type="journal article" date="2011" name="Plant Physiol.">
        <title>Comprehensive sequence analysis of 24,783 barley full-length cDNAs derived from 12 clone libraries.</title>
        <authorList>
            <person name="Matsumoto T."/>
            <person name="Tanaka T."/>
            <person name="Sakai H."/>
            <person name="Amano N."/>
            <person name="Kanamori H."/>
            <person name="Kurita K."/>
            <person name="Kikuta A."/>
            <person name="Kamiya K."/>
            <person name="Yamamoto M."/>
            <person name="Ikawa H."/>
            <person name="Fujii N."/>
            <person name="Hori K."/>
            <person name="Itoh T."/>
            <person name="Sato K."/>
        </authorList>
    </citation>
    <scope>NUCLEOTIDE SEQUENCE</scope>
    <source>
        <tissue evidence="1">Shoot</tissue>
    </source>
</reference>
<sequence>MQVFQGLGTTCFQVRIANACFFFEGSQIQVCKCATIALFRKEVATVSFQGVGRNHKLFFSRLRL</sequence>
<organism evidence="1">
    <name type="scientific">Hordeum vulgare subsp. vulgare</name>
    <name type="common">Domesticated barley</name>
    <dbReference type="NCBI Taxonomy" id="112509"/>
    <lineage>
        <taxon>Eukaryota</taxon>
        <taxon>Viridiplantae</taxon>
        <taxon>Streptophyta</taxon>
        <taxon>Embryophyta</taxon>
        <taxon>Tracheophyta</taxon>
        <taxon>Spermatophyta</taxon>
        <taxon>Magnoliopsida</taxon>
        <taxon>Liliopsida</taxon>
        <taxon>Poales</taxon>
        <taxon>Poaceae</taxon>
        <taxon>BOP clade</taxon>
        <taxon>Pooideae</taxon>
        <taxon>Triticodae</taxon>
        <taxon>Triticeae</taxon>
        <taxon>Hordeinae</taxon>
        <taxon>Hordeum</taxon>
    </lineage>
</organism>
<name>F2CUJ2_HORVV</name>
<evidence type="ECO:0000313" key="1">
    <source>
        <dbReference type="EMBL" id="BAJ86513.1"/>
    </source>
</evidence>
<protein>
    <submittedName>
        <fullName evidence="1">Predicted protein</fullName>
    </submittedName>
</protein>
<accession>F2CUJ2</accession>